<dbReference type="AlphaFoldDB" id="A0A9P6L0K7"/>
<reference evidence="2" key="1">
    <citation type="journal article" date="2020" name="Nat. Commun.">
        <title>Large-scale genome sequencing of mycorrhizal fungi provides insights into the early evolution of symbiotic traits.</title>
        <authorList>
            <person name="Miyauchi S."/>
            <person name="Kiss E."/>
            <person name="Kuo A."/>
            <person name="Drula E."/>
            <person name="Kohler A."/>
            <person name="Sanchez-Garcia M."/>
            <person name="Morin E."/>
            <person name="Andreopoulos B."/>
            <person name="Barry K.W."/>
            <person name="Bonito G."/>
            <person name="Buee M."/>
            <person name="Carver A."/>
            <person name="Chen C."/>
            <person name="Cichocki N."/>
            <person name="Clum A."/>
            <person name="Culley D."/>
            <person name="Crous P.W."/>
            <person name="Fauchery L."/>
            <person name="Girlanda M."/>
            <person name="Hayes R.D."/>
            <person name="Keri Z."/>
            <person name="LaButti K."/>
            <person name="Lipzen A."/>
            <person name="Lombard V."/>
            <person name="Magnuson J."/>
            <person name="Maillard F."/>
            <person name="Murat C."/>
            <person name="Nolan M."/>
            <person name="Ohm R.A."/>
            <person name="Pangilinan J."/>
            <person name="Pereira M.F."/>
            <person name="Perotto S."/>
            <person name="Peter M."/>
            <person name="Pfister S."/>
            <person name="Riley R."/>
            <person name="Sitrit Y."/>
            <person name="Stielow J.B."/>
            <person name="Szollosi G."/>
            <person name="Zifcakova L."/>
            <person name="Stursova M."/>
            <person name="Spatafora J.W."/>
            <person name="Tedersoo L."/>
            <person name="Vaario L.M."/>
            <person name="Yamada A."/>
            <person name="Yan M."/>
            <person name="Wang P."/>
            <person name="Xu J."/>
            <person name="Bruns T."/>
            <person name="Baldrian P."/>
            <person name="Vilgalys R."/>
            <person name="Dunand C."/>
            <person name="Henrissat B."/>
            <person name="Grigoriev I.V."/>
            <person name="Hibbett D."/>
            <person name="Nagy L.G."/>
            <person name="Martin F.M."/>
        </authorList>
    </citation>
    <scope>NUCLEOTIDE SEQUENCE</scope>
    <source>
        <strain evidence="2">UH-Tt-Lm1</strain>
    </source>
</reference>
<keyword evidence="3" id="KW-1185">Reference proteome</keyword>
<dbReference type="InterPro" id="IPR012475">
    <property type="entry name" value="Fungal_lectin"/>
</dbReference>
<evidence type="ECO:0000313" key="2">
    <source>
        <dbReference type="EMBL" id="KAF9778045.1"/>
    </source>
</evidence>
<dbReference type="Gene3D" id="2.120.10.70">
    <property type="entry name" value="Fucose-specific lectin"/>
    <property type="match status" value="1"/>
</dbReference>
<dbReference type="Pfam" id="PF07938">
    <property type="entry name" value="Fungal_lectin"/>
    <property type="match status" value="1"/>
</dbReference>
<evidence type="ECO:0000313" key="3">
    <source>
        <dbReference type="Proteomes" id="UP000736335"/>
    </source>
</evidence>
<dbReference type="OrthoDB" id="407298at2759"/>
<dbReference type="SUPFAM" id="SSF89372">
    <property type="entry name" value="Fucose-specific lectin"/>
    <property type="match status" value="1"/>
</dbReference>
<dbReference type="EMBL" id="WIUZ02000025">
    <property type="protein sequence ID" value="KAF9778045.1"/>
    <property type="molecule type" value="Genomic_DNA"/>
</dbReference>
<evidence type="ECO:0008006" key="4">
    <source>
        <dbReference type="Google" id="ProtNLM"/>
    </source>
</evidence>
<sequence length="307" mass="33740">MSLDGPITGTGISVITDRQWSLGIFFQLLDGQLDLVKHKDGVWAPGEHLAAKPVDASPFASITYNGGKEVRVYYIDTEYVLQEYCHTDGKGWYPGEIGLLRAKVTPGSGLAAIVYGPLELGGGEEPGDHIRVYYQEAGSHTVKELANDGHWHTGDLNITHAFGGTSLAAVTYYFDRQTQIRVYYQDQNLGLKEHGHNGSGWFEGGFNPGPAAAQTPLAALAFGGVELQVYWRDLYGRIVFDRNTGSWGGAKAIEPIGPGYRLAALQWDNGKYLRVYYQLFDRALVEFYSDDGGHTWSQSKSHLKGST</sequence>
<name>A0A9P6L0K7_9AGAM</name>
<evidence type="ECO:0000256" key="1">
    <source>
        <dbReference type="ARBA" id="ARBA00009042"/>
    </source>
</evidence>
<gene>
    <name evidence="2" type="ORF">BJ322DRAFT_1222067</name>
</gene>
<comment type="caution">
    <text evidence="2">The sequence shown here is derived from an EMBL/GenBank/DDBJ whole genome shotgun (WGS) entry which is preliminary data.</text>
</comment>
<dbReference type="Gene3D" id="2.40.128.190">
    <property type="match status" value="1"/>
</dbReference>
<proteinExistence type="inferred from homology"/>
<accession>A0A9P6L0K7</accession>
<reference evidence="2" key="2">
    <citation type="submission" date="2020-11" db="EMBL/GenBank/DDBJ databases">
        <authorList>
            <consortium name="DOE Joint Genome Institute"/>
            <person name="Kuo A."/>
            <person name="Miyauchi S."/>
            <person name="Kiss E."/>
            <person name="Drula E."/>
            <person name="Kohler A."/>
            <person name="Sanchez-Garcia M."/>
            <person name="Andreopoulos B."/>
            <person name="Barry K.W."/>
            <person name="Bonito G."/>
            <person name="Buee M."/>
            <person name="Carver A."/>
            <person name="Chen C."/>
            <person name="Cichocki N."/>
            <person name="Clum A."/>
            <person name="Culley D."/>
            <person name="Crous P.W."/>
            <person name="Fauchery L."/>
            <person name="Girlanda M."/>
            <person name="Hayes R."/>
            <person name="Keri Z."/>
            <person name="Labutti K."/>
            <person name="Lipzen A."/>
            <person name="Lombard V."/>
            <person name="Magnuson J."/>
            <person name="Maillard F."/>
            <person name="Morin E."/>
            <person name="Murat C."/>
            <person name="Nolan M."/>
            <person name="Ohm R."/>
            <person name="Pangilinan J."/>
            <person name="Pereira M."/>
            <person name="Perotto S."/>
            <person name="Peter M."/>
            <person name="Riley R."/>
            <person name="Sitrit Y."/>
            <person name="Stielow B."/>
            <person name="Szollosi G."/>
            <person name="Zifcakova L."/>
            <person name="Stursova M."/>
            <person name="Spatafora J.W."/>
            <person name="Tedersoo L."/>
            <person name="Vaario L.-M."/>
            <person name="Yamada A."/>
            <person name="Yan M."/>
            <person name="Wang P."/>
            <person name="Xu J."/>
            <person name="Bruns T."/>
            <person name="Baldrian P."/>
            <person name="Vilgalys R."/>
            <person name="Henrissat B."/>
            <person name="Grigoriev I.V."/>
            <person name="Hibbett D."/>
            <person name="Nagy L.G."/>
            <person name="Martin F.M."/>
        </authorList>
    </citation>
    <scope>NUCLEOTIDE SEQUENCE</scope>
    <source>
        <strain evidence="2">UH-Tt-Lm1</strain>
    </source>
</reference>
<dbReference type="Proteomes" id="UP000736335">
    <property type="component" value="Unassembled WGS sequence"/>
</dbReference>
<comment type="similarity">
    <text evidence="1">Belongs to the fungal fucose-specific lectin family.</text>
</comment>
<protein>
    <recommendedName>
        <fullName evidence="4">Fucose-specific lectin</fullName>
    </recommendedName>
</protein>
<organism evidence="2 3">
    <name type="scientific">Thelephora terrestris</name>
    <dbReference type="NCBI Taxonomy" id="56493"/>
    <lineage>
        <taxon>Eukaryota</taxon>
        <taxon>Fungi</taxon>
        <taxon>Dikarya</taxon>
        <taxon>Basidiomycota</taxon>
        <taxon>Agaricomycotina</taxon>
        <taxon>Agaricomycetes</taxon>
        <taxon>Thelephorales</taxon>
        <taxon>Thelephoraceae</taxon>
        <taxon>Thelephora</taxon>
    </lineage>
</organism>